<dbReference type="InterPro" id="IPR006311">
    <property type="entry name" value="TAT_signal"/>
</dbReference>
<comment type="caution">
    <text evidence="2">The sequence shown here is derived from an EMBL/GenBank/DDBJ whole genome shotgun (WGS) entry which is preliminary data.</text>
</comment>
<evidence type="ECO:0000313" key="2">
    <source>
        <dbReference type="EMBL" id="RYB93777.1"/>
    </source>
</evidence>
<evidence type="ECO:0000256" key="1">
    <source>
        <dbReference type="SAM" id="SignalP"/>
    </source>
</evidence>
<gene>
    <name evidence="2" type="ORF">EUA93_05020</name>
</gene>
<name>A0A4Q2RXC1_9ACTN</name>
<dbReference type="OrthoDB" id="9869252at2"/>
<feature type="chain" id="PRO_5020557510" description="DUF642 domain-containing protein" evidence="1">
    <location>
        <begin position="33"/>
        <end position="190"/>
    </location>
</feature>
<dbReference type="Proteomes" id="UP000294071">
    <property type="component" value="Unassembled WGS sequence"/>
</dbReference>
<dbReference type="PROSITE" id="PS51318">
    <property type="entry name" value="TAT"/>
    <property type="match status" value="1"/>
</dbReference>
<reference evidence="2 3" key="1">
    <citation type="submission" date="2019-01" db="EMBL/GenBank/DDBJ databases">
        <title>Novel species of Nocardioides.</title>
        <authorList>
            <person name="Liu Q."/>
            <person name="Xin Y.-H."/>
        </authorList>
    </citation>
    <scope>NUCLEOTIDE SEQUENCE [LARGE SCALE GENOMIC DNA]</scope>
    <source>
        <strain evidence="2 3">CGMCC 4.6882</strain>
    </source>
</reference>
<proteinExistence type="predicted"/>
<keyword evidence="1" id="KW-0732">Signal</keyword>
<organism evidence="2 3">
    <name type="scientific">Nocardioides oleivorans</name>
    <dbReference type="NCBI Taxonomy" id="273676"/>
    <lineage>
        <taxon>Bacteria</taxon>
        <taxon>Bacillati</taxon>
        <taxon>Actinomycetota</taxon>
        <taxon>Actinomycetes</taxon>
        <taxon>Propionibacteriales</taxon>
        <taxon>Nocardioidaceae</taxon>
        <taxon>Nocardioides</taxon>
    </lineage>
</organism>
<keyword evidence="3" id="KW-1185">Reference proteome</keyword>
<feature type="signal peptide" evidence="1">
    <location>
        <begin position="1"/>
        <end position="32"/>
    </location>
</feature>
<evidence type="ECO:0000313" key="3">
    <source>
        <dbReference type="Proteomes" id="UP000294071"/>
    </source>
</evidence>
<accession>A0A4Q2RXC1</accession>
<sequence>MEPLRPTRRTLTRSAAWTVPVVAVATAAPAFAASPCNCPEFYFQGFPASGTLGNGWTLTSSTASPGGGTDRFENGSFITVADPPALGTLAVTAARSICVTSGRTYRFTYSWTAYLSNPRPQTSVLQVNGVTVNGSTIDTSTSTTAGTRSVTWLSNVTGNVTLSFVHTTVASLTSNVGDDITITNIAGTCS</sequence>
<dbReference type="RefSeq" id="WP_129399135.1">
    <property type="nucleotide sequence ID" value="NZ_SDWT01000001.1"/>
</dbReference>
<evidence type="ECO:0008006" key="4">
    <source>
        <dbReference type="Google" id="ProtNLM"/>
    </source>
</evidence>
<dbReference type="AlphaFoldDB" id="A0A4Q2RXC1"/>
<dbReference type="EMBL" id="SDWT01000001">
    <property type="protein sequence ID" value="RYB93777.1"/>
    <property type="molecule type" value="Genomic_DNA"/>
</dbReference>
<protein>
    <recommendedName>
        <fullName evidence="4">DUF642 domain-containing protein</fullName>
    </recommendedName>
</protein>